<feature type="compositionally biased region" description="Basic and acidic residues" evidence="1">
    <location>
        <begin position="107"/>
        <end position="121"/>
    </location>
</feature>
<dbReference type="Proteomes" id="UP000182658">
    <property type="component" value="Unassembled WGS sequence"/>
</dbReference>
<evidence type="ECO:0000256" key="1">
    <source>
        <dbReference type="SAM" id="MobiDB-lite"/>
    </source>
</evidence>
<organism evidence="3 4">
    <name type="scientific">Coniochaeta ligniaria NRRL 30616</name>
    <dbReference type="NCBI Taxonomy" id="1408157"/>
    <lineage>
        <taxon>Eukaryota</taxon>
        <taxon>Fungi</taxon>
        <taxon>Dikarya</taxon>
        <taxon>Ascomycota</taxon>
        <taxon>Pezizomycotina</taxon>
        <taxon>Sordariomycetes</taxon>
        <taxon>Sordariomycetidae</taxon>
        <taxon>Coniochaetales</taxon>
        <taxon>Coniochaetaceae</taxon>
        <taxon>Coniochaeta</taxon>
    </lineage>
</organism>
<evidence type="ECO:0000313" key="3">
    <source>
        <dbReference type="EMBL" id="OIW22459.1"/>
    </source>
</evidence>
<dbReference type="AlphaFoldDB" id="A0A1J7I503"/>
<feature type="compositionally biased region" description="Pro residues" evidence="1">
    <location>
        <begin position="61"/>
        <end position="70"/>
    </location>
</feature>
<dbReference type="STRING" id="1408157.A0A1J7I503"/>
<dbReference type="Pfam" id="PF20516">
    <property type="entry name" value="PDDEXK_12"/>
    <property type="match status" value="1"/>
</dbReference>
<feature type="domain" description="PD-(D/E)XK nuclease-like" evidence="2">
    <location>
        <begin position="233"/>
        <end position="521"/>
    </location>
</feature>
<evidence type="ECO:0000259" key="2">
    <source>
        <dbReference type="Pfam" id="PF20516"/>
    </source>
</evidence>
<feature type="compositionally biased region" description="Low complexity" evidence="1">
    <location>
        <begin position="71"/>
        <end position="83"/>
    </location>
</feature>
<gene>
    <name evidence="3" type="ORF">CONLIGDRAFT_687567</name>
</gene>
<dbReference type="EMBL" id="KV875114">
    <property type="protein sequence ID" value="OIW22459.1"/>
    <property type="molecule type" value="Genomic_DNA"/>
</dbReference>
<feature type="compositionally biased region" description="Low complexity" evidence="1">
    <location>
        <begin position="133"/>
        <end position="158"/>
    </location>
</feature>
<dbReference type="InParanoid" id="A0A1J7I503"/>
<feature type="region of interest" description="Disordered" evidence="1">
    <location>
        <begin position="20"/>
        <end position="166"/>
    </location>
</feature>
<accession>A0A1J7I503</accession>
<protein>
    <recommendedName>
        <fullName evidence="2">PD-(D/E)XK nuclease-like domain-containing protein</fullName>
    </recommendedName>
</protein>
<proteinExistence type="predicted"/>
<reference evidence="3 4" key="1">
    <citation type="submission" date="2016-10" db="EMBL/GenBank/DDBJ databases">
        <title>Draft genome sequence of Coniochaeta ligniaria NRRL30616, a lignocellulolytic fungus for bioabatement of inhibitors in plant biomass hydrolysates.</title>
        <authorList>
            <consortium name="DOE Joint Genome Institute"/>
            <person name="Jimenez D.J."/>
            <person name="Hector R.E."/>
            <person name="Riley R."/>
            <person name="Sun H."/>
            <person name="Grigoriev I.V."/>
            <person name="Van Elsas J.D."/>
            <person name="Nichols N.N."/>
        </authorList>
    </citation>
    <scope>NUCLEOTIDE SEQUENCE [LARGE SCALE GENOMIC DNA]</scope>
    <source>
        <strain evidence="3 4">NRRL 30616</strain>
    </source>
</reference>
<dbReference type="InterPro" id="IPR046797">
    <property type="entry name" value="PDDEXK_12"/>
</dbReference>
<sequence>MPPDPEQLCRAVFHWLSTVPSPNVPAQPTDAPCPSPTAKPGPVTNQFAVFPPSRKRRASRPPSPAQPLSPPATIIASADTADAPLHMADARPSTVRTPSRSKKRKTGRDAADPDATPRARGIDPPASGRMPPSARSQSSASQSLTDQSDASSQISRRSSPTKQLDVFSVRPDGVEIRDLRRDVKGGLPPKLAEMLTVMEAIQTGVGIISKDQEAAVTLEASQNPAFPPVYPFMFAPASERDDVGQTPSVDAIEAIYSRAARAHQLRASEATWNGSVHLRVLELAVDGGAQYKSQLLEVENCTSASIIPTYLPRLSHTKKVDFVIVLDPENDTDPDTASRIDALRETLPEMSINHCYQHSLTRRPIAVSIETKRGGAAEIEAQLQVGTWGAAWWNSLEDQVSARCKMLEDASFHAALVGVGGDSDGGSVGAAGLPGAGILPLRPETGCEAGGEAATAGVPAPAPAQATVPGGRLKELPFMPAVIVQGHVWSFAATTREGQKTILWTDCAFGSTKDPLGIYRIGTATPTQPFEKQVLELFQYLLRASALT</sequence>
<evidence type="ECO:0000313" key="4">
    <source>
        <dbReference type="Proteomes" id="UP000182658"/>
    </source>
</evidence>
<dbReference type="OrthoDB" id="4161186at2759"/>
<keyword evidence="4" id="KW-1185">Reference proteome</keyword>
<name>A0A1J7I503_9PEZI</name>